<sequence>MLLASSRIIPALILAIVVSLAIPAEAWAQNRGRSTVVPSDAYYAGFVPFYQGDYQGAGEVFNAAGRAGVRSTEGRWIDSICYATMLGECHFQMGNNALALENYNTALLLFVQHSTWMLRISPESLQPIGPISNDLRANVTWGKSARNTMIGNYPDSLPTFQGQTDAQNQQAVRGGGVISSGRIMPVRAGEIARCIALAIYRRQEIMGPISQYDGLTGNLVGILQRRPAPPNHWTGAWVDVQYGLALAAAGKTEEAVQTLQRSLTTAGQYDHDLTSLALLQLGRIALEQQDFPAAQTYFLEATYSAAAFQQYQQVEDALEGLAKVSMITKAGQMPQGLLAMSNWNELRKLDALRAKLSLALAEANSYMGNLPAASAALEDARRSMNRRSMSKGRVGIRYGYLSALLAYQGGNASGGASSFASAVAANRAASTRVYQTEMTNQLFVSNTITERSAQLLYDELLREPTDADWISEPFETLTVLLTPNPTAMENWFNTAVMRKQPELALELADRIRRMRFFATLPLGGRLLALRWVLESSDAALDTKGKLQRQDLLAKHPELKAFQDEAKRLKGELLQIELQPDDKDGFVKQRDLAEKLQKVSDGYEVLLGAIALRRTPSQFLFPPLKSTAEIREKLEDTQLVLTFFSTTRSVHVFLFTKKDYVHWTLENPREIKGQIGDLLKQIGLVKRDAPVQAKDLAETQWQTTSAELLKKFIPTLKPGFWNTYSELVIVPDDVLWYVPFEALHTDDGLGAGHTVPVSEVIPIRYAPTASLAIPQKDARPRPQNTAIVVGRLFNSDDSDITIEQFDQLQSAFIAPDKIDRPPAGPSSLLAKVWDQLVVIDDSEDANRGDVWNWSPAQADRSKPGSELAAWLRSPLGGPEVIYLPGFHTGAEDALKGNTTGSDIFLTALGLMATGSETVVLSRWHSAGSASIATVEGIAKRISEMPASTAWQESMADVRKLSLDPKKEPRLKGSGVTTTQTLDHPYFWADMMLIDTGINPKKEMP</sequence>
<dbReference type="OrthoDB" id="220906at2"/>
<dbReference type="SUPFAM" id="SSF48452">
    <property type="entry name" value="TPR-like"/>
    <property type="match status" value="1"/>
</dbReference>
<dbReference type="Pfam" id="PF12770">
    <property type="entry name" value="CHAT"/>
    <property type="match status" value="1"/>
</dbReference>
<dbReference type="Pfam" id="PF13424">
    <property type="entry name" value="TPR_12"/>
    <property type="match status" value="1"/>
</dbReference>
<evidence type="ECO:0000313" key="3">
    <source>
        <dbReference type="Proteomes" id="UP000240009"/>
    </source>
</evidence>
<reference evidence="2 3" key="1">
    <citation type="submission" date="2018-02" db="EMBL/GenBank/DDBJ databases">
        <title>Comparative genomes isolates from brazilian mangrove.</title>
        <authorList>
            <person name="Araujo J.E."/>
            <person name="Taketani R.G."/>
            <person name="Silva M.C.P."/>
            <person name="Loureco M.V."/>
            <person name="Andreote F.D."/>
        </authorList>
    </citation>
    <scope>NUCLEOTIDE SEQUENCE [LARGE SCALE GENOMIC DNA]</scope>
    <source>
        <strain evidence="2 3">HEX-2 MGV</strain>
    </source>
</reference>
<evidence type="ECO:0000259" key="1">
    <source>
        <dbReference type="Pfam" id="PF12770"/>
    </source>
</evidence>
<comment type="caution">
    <text evidence="2">The sequence shown here is derived from an EMBL/GenBank/DDBJ whole genome shotgun (WGS) entry which is preliminary data.</text>
</comment>
<accession>A0A2S8F5H3</accession>
<gene>
    <name evidence="2" type="ORF">C5Y96_17895</name>
</gene>
<dbReference type="InterPro" id="IPR024983">
    <property type="entry name" value="CHAT_dom"/>
</dbReference>
<organism evidence="2 3">
    <name type="scientific">Blastopirellula marina</name>
    <dbReference type="NCBI Taxonomy" id="124"/>
    <lineage>
        <taxon>Bacteria</taxon>
        <taxon>Pseudomonadati</taxon>
        <taxon>Planctomycetota</taxon>
        <taxon>Planctomycetia</taxon>
        <taxon>Pirellulales</taxon>
        <taxon>Pirellulaceae</taxon>
        <taxon>Blastopirellula</taxon>
    </lineage>
</organism>
<feature type="domain" description="CHAT" evidence="1">
    <location>
        <begin position="706"/>
        <end position="830"/>
    </location>
</feature>
<dbReference type="EMBL" id="PUIA01000057">
    <property type="protein sequence ID" value="PQO27412.1"/>
    <property type="molecule type" value="Genomic_DNA"/>
</dbReference>
<dbReference type="InterPro" id="IPR011990">
    <property type="entry name" value="TPR-like_helical_dom_sf"/>
</dbReference>
<dbReference type="AlphaFoldDB" id="A0A2S8F5H3"/>
<proteinExistence type="predicted"/>
<dbReference type="Proteomes" id="UP000240009">
    <property type="component" value="Unassembled WGS sequence"/>
</dbReference>
<name>A0A2S8F5H3_9BACT</name>
<dbReference type="RefSeq" id="WP_105356127.1">
    <property type="nucleotide sequence ID" value="NZ_PUIA01000057.1"/>
</dbReference>
<evidence type="ECO:0000313" key="2">
    <source>
        <dbReference type="EMBL" id="PQO27412.1"/>
    </source>
</evidence>
<dbReference type="Gene3D" id="1.25.40.10">
    <property type="entry name" value="Tetratricopeptide repeat domain"/>
    <property type="match status" value="1"/>
</dbReference>
<protein>
    <recommendedName>
        <fullName evidence="1">CHAT domain-containing protein</fullName>
    </recommendedName>
</protein>